<dbReference type="WBParaSite" id="PSAMB.scaffold1615size29338.g14098.t1">
    <property type="protein sequence ID" value="PSAMB.scaffold1615size29338.g14098.t1"/>
    <property type="gene ID" value="PSAMB.scaffold1615size29338.g14098"/>
</dbReference>
<sequence length="460" mass="50874">MTQMYGDARVTVFQETVSPLSVTQDIARAKTALDEDDAFLLMDLGMVLQRFELWTTTMPRVEPFYAVKCNSDPILMRVLADCGAGFDCASKKEIDLVLDNGLTSPDRIIYANPCKTRNYIKHALNRGVDMMTFDNEEELLKIRELHPNAKMVLRIAIGDPTATCQLNVKFGCDPVKEGEALLATAARLGVAVIGISFHVGSGCNDPTAFGTAIAHARRLFNDGIRLGHSMTLLDLGGGYPGYDNERISFPKIAAVINRALEEYFPETDDSVRIIAEPGRYFAAAPYSLTTNIIAKTKVPASRVTNDAADSDQEAYMYYMNDGVYGSFNCVFYDHVHPVGVPLFHESADDDDQCKTPALLWGPTCDGLDLVQPNFRVRRLVEGDWLYFKNMGAYTHAAGSEFNGFARPKLYYFIDQNAWMELLAKRLHNVAPFSDEDEKHSEGGCESGGYSSGFASDSDSN</sequence>
<dbReference type="InterPro" id="IPR002433">
    <property type="entry name" value="Orn_de-COase"/>
</dbReference>
<dbReference type="InterPro" id="IPR022644">
    <property type="entry name" value="De-COase2_N"/>
</dbReference>
<dbReference type="AlphaFoldDB" id="A0A914V787"/>
<feature type="region of interest" description="Disordered" evidence="13">
    <location>
        <begin position="434"/>
        <end position="460"/>
    </location>
</feature>
<keyword evidence="5" id="KW-0456">Lyase</keyword>
<evidence type="ECO:0000256" key="8">
    <source>
        <dbReference type="ARBA" id="ARBA00037173"/>
    </source>
</evidence>
<dbReference type="PANTHER" id="PTHR11482:SF6">
    <property type="entry name" value="ORNITHINE DECARBOXYLASE 1-RELATED"/>
    <property type="match status" value="1"/>
</dbReference>
<dbReference type="FunFam" id="3.20.20.10:FF:000005">
    <property type="entry name" value="Ornithine decarboxylase"/>
    <property type="match status" value="1"/>
</dbReference>
<feature type="modified residue" description="N6-(pyridoxal phosphate)lysine" evidence="11">
    <location>
        <position position="68"/>
    </location>
</feature>
<dbReference type="GO" id="GO:0005737">
    <property type="term" value="C:cytoplasm"/>
    <property type="evidence" value="ECO:0007669"/>
    <property type="project" value="TreeGrafter"/>
</dbReference>
<evidence type="ECO:0000256" key="1">
    <source>
        <dbReference type="ARBA" id="ARBA00001933"/>
    </source>
</evidence>
<dbReference type="Gene3D" id="3.20.20.10">
    <property type="entry name" value="Alanine racemase"/>
    <property type="match status" value="1"/>
</dbReference>
<name>A0A914V787_9BILA</name>
<evidence type="ECO:0000256" key="6">
    <source>
        <dbReference type="ARBA" id="ARBA00034115"/>
    </source>
</evidence>
<evidence type="ECO:0000259" key="14">
    <source>
        <dbReference type="Pfam" id="PF00278"/>
    </source>
</evidence>
<dbReference type="EC" id="4.1.1.17" evidence="7"/>
<evidence type="ECO:0000256" key="7">
    <source>
        <dbReference type="ARBA" id="ARBA00034138"/>
    </source>
</evidence>
<evidence type="ECO:0000256" key="9">
    <source>
        <dbReference type="ARBA" id="ARBA00046672"/>
    </source>
</evidence>
<keyword evidence="4" id="KW-0620">Polyamine biosynthesis</keyword>
<dbReference type="PRINTS" id="PR01182">
    <property type="entry name" value="ORNDCRBXLASE"/>
</dbReference>
<feature type="domain" description="Orn/DAP/Arg decarboxylase 2 N-terminal" evidence="15">
    <location>
        <begin position="45"/>
        <end position="283"/>
    </location>
</feature>
<protein>
    <recommendedName>
        <fullName evidence="7">ornithine decarboxylase</fullName>
        <ecNumber evidence="7">4.1.1.17</ecNumber>
    </recommendedName>
</protein>
<evidence type="ECO:0000256" key="10">
    <source>
        <dbReference type="ARBA" id="ARBA00049127"/>
    </source>
</evidence>
<evidence type="ECO:0000313" key="16">
    <source>
        <dbReference type="Proteomes" id="UP000887566"/>
    </source>
</evidence>
<dbReference type="Pfam" id="PF00278">
    <property type="entry name" value="Orn_DAP_Arg_deC"/>
    <property type="match status" value="1"/>
</dbReference>
<dbReference type="PRINTS" id="PR01179">
    <property type="entry name" value="ODADCRBXLASE"/>
</dbReference>
<dbReference type="GO" id="GO:0033387">
    <property type="term" value="P:putrescine biosynthetic process from arginine, via ornithine"/>
    <property type="evidence" value="ECO:0007669"/>
    <property type="project" value="TreeGrafter"/>
</dbReference>
<reference evidence="17" key="1">
    <citation type="submission" date="2022-11" db="UniProtKB">
        <authorList>
            <consortium name="WormBaseParasite"/>
        </authorList>
    </citation>
    <scope>IDENTIFICATION</scope>
</reference>
<keyword evidence="3 11" id="KW-0663">Pyridoxal phosphate</keyword>
<comment type="pathway">
    <text evidence="6">Amine and polyamine biosynthesis; putrescine biosynthesis via L-ornithine pathway; putrescine from L-ornithine: step 1/1.</text>
</comment>
<comment type="subunit">
    <text evidence="9">Homodimer. Only the dimer is catalytically active, as the active sites are constructed of residues from both monomers.</text>
</comment>
<dbReference type="InterPro" id="IPR009006">
    <property type="entry name" value="Ala_racemase/Decarboxylase_C"/>
</dbReference>
<dbReference type="PANTHER" id="PTHR11482">
    <property type="entry name" value="ARGININE/DIAMINOPIMELATE/ORNITHINE DECARBOXYLASE"/>
    <property type="match status" value="1"/>
</dbReference>
<dbReference type="PROSITE" id="PS00878">
    <property type="entry name" value="ODR_DC_2_1"/>
    <property type="match status" value="1"/>
</dbReference>
<dbReference type="InterPro" id="IPR029066">
    <property type="entry name" value="PLP-binding_barrel"/>
</dbReference>
<comment type="function">
    <text evidence="8">Catalyzes the first and rate-limiting step of polyamine biosynthesis that converts ornithine into putrescine, which is the precursor for the polyamines, spermidine and spermine. Polyamines are essential for cell proliferation and are implicated in cellular processes, ranging from DNA replication to apoptosis.</text>
</comment>
<evidence type="ECO:0000256" key="4">
    <source>
        <dbReference type="ARBA" id="ARBA00023115"/>
    </source>
</evidence>
<dbReference type="InterPro" id="IPR000183">
    <property type="entry name" value="Orn/DAP/Arg_de-COase"/>
</dbReference>
<feature type="domain" description="Orn/DAP/Arg decarboxylase 2 C-terminal" evidence="14">
    <location>
        <begin position="288"/>
        <end position="391"/>
    </location>
</feature>
<evidence type="ECO:0000256" key="12">
    <source>
        <dbReference type="RuleBase" id="RU003737"/>
    </source>
</evidence>
<evidence type="ECO:0000256" key="3">
    <source>
        <dbReference type="ARBA" id="ARBA00022898"/>
    </source>
</evidence>
<accession>A0A914V787</accession>
<comment type="similarity">
    <text evidence="2 12">Belongs to the Orn/Lys/Arg decarboxylase class-II family.</text>
</comment>
<dbReference type="InterPro" id="IPR022653">
    <property type="entry name" value="De-COase2_pyr-phos_BS"/>
</dbReference>
<evidence type="ECO:0000256" key="13">
    <source>
        <dbReference type="SAM" id="MobiDB-lite"/>
    </source>
</evidence>
<dbReference type="InterPro" id="IPR022643">
    <property type="entry name" value="De-COase2_C"/>
</dbReference>
<evidence type="ECO:0000259" key="15">
    <source>
        <dbReference type="Pfam" id="PF02784"/>
    </source>
</evidence>
<keyword evidence="16" id="KW-1185">Reference proteome</keyword>
<dbReference type="SUPFAM" id="SSF51419">
    <property type="entry name" value="PLP-binding barrel"/>
    <property type="match status" value="1"/>
</dbReference>
<proteinExistence type="inferred from homology"/>
<dbReference type="SUPFAM" id="SSF50621">
    <property type="entry name" value="Alanine racemase C-terminal domain-like"/>
    <property type="match status" value="1"/>
</dbReference>
<dbReference type="GO" id="GO:0004586">
    <property type="term" value="F:ornithine decarboxylase activity"/>
    <property type="evidence" value="ECO:0007669"/>
    <property type="project" value="UniProtKB-EC"/>
</dbReference>
<evidence type="ECO:0000313" key="17">
    <source>
        <dbReference type="WBParaSite" id="PSAMB.scaffold1615size29338.g14098.t1"/>
    </source>
</evidence>
<feature type="active site" description="Proton donor" evidence="11">
    <location>
        <position position="364"/>
    </location>
</feature>
<comment type="catalytic activity">
    <reaction evidence="10">
        <text>L-ornithine + H(+) = putrescine + CO2</text>
        <dbReference type="Rhea" id="RHEA:22964"/>
        <dbReference type="ChEBI" id="CHEBI:15378"/>
        <dbReference type="ChEBI" id="CHEBI:16526"/>
        <dbReference type="ChEBI" id="CHEBI:46911"/>
        <dbReference type="ChEBI" id="CHEBI:326268"/>
        <dbReference type="EC" id="4.1.1.17"/>
    </reaction>
</comment>
<dbReference type="CDD" id="cd00622">
    <property type="entry name" value="PLPDE_III_ODC"/>
    <property type="match status" value="1"/>
</dbReference>
<evidence type="ECO:0000256" key="5">
    <source>
        <dbReference type="ARBA" id="ARBA00023239"/>
    </source>
</evidence>
<dbReference type="Proteomes" id="UP000887566">
    <property type="component" value="Unplaced"/>
</dbReference>
<organism evidence="16 17">
    <name type="scientific">Plectus sambesii</name>
    <dbReference type="NCBI Taxonomy" id="2011161"/>
    <lineage>
        <taxon>Eukaryota</taxon>
        <taxon>Metazoa</taxon>
        <taxon>Ecdysozoa</taxon>
        <taxon>Nematoda</taxon>
        <taxon>Chromadorea</taxon>
        <taxon>Plectida</taxon>
        <taxon>Plectina</taxon>
        <taxon>Plectoidea</taxon>
        <taxon>Plectidae</taxon>
        <taxon>Plectus</taxon>
    </lineage>
</organism>
<dbReference type="Gene3D" id="2.40.37.10">
    <property type="entry name" value="Lyase, Ornithine Decarboxylase, Chain A, domain 1"/>
    <property type="match status" value="1"/>
</dbReference>
<evidence type="ECO:0000256" key="11">
    <source>
        <dbReference type="PIRSR" id="PIRSR600183-50"/>
    </source>
</evidence>
<dbReference type="Pfam" id="PF02784">
    <property type="entry name" value="Orn_Arg_deC_N"/>
    <property type="match status" value="1"/>
</dbReference>
<dbReference type="PROSITE" id="PS00879">
    <property type="entry name" value="ODR_DC_2_2"/>
    <property type="match status" value="1"/>
</dbReference>
<comment type="cofactor">
    <cofactor evidence="1 11">
        <name>pyridoxal 5'-phosphate</name>
        <dbReference type="ChEBI" id="CHEBI:597326"/>
    </cofactor>
</comment>
<dbReference type="InterPro" id="IPR022657">
    <property type="entry name" value="De-COase2_CS"/>
</dbReference>
<evidence type="ECO:0000256" key="2">
    <source>
        <dbReference type="ARBA" id="ARBA00008872"/>
    </source>
</evidence>